<evidence type="ECO:0000256" key="7">
    <source>
        <dbReference type="SAM" id="MobiDB-lite"/>
    </source>
</evidence>
<keyword evidence="1" id="KW-0723">Serine/threonine-protein kinase</keyword>
<evidence type="ECO:0000313" key="9">
    <source>
        <dbReference type="EMBL" id="PCH42817.1"/>
    </source>
</evidence>
<dbReference type="SUPFAM" id="SSF56112">
    <property type="entry name" value="Protein kinase-like (PK-like)"/>
    <property type="match status" value="1"/>
</dbReference>
<dbReference type="EMBL" id="KB468135">
    <property type="protein sequence ID" value="PCH42817.1"/>
    <property type="molecule type" value="Genomic_DNA"/>
</dbReference>
<dbReference type="InterPro" id="IPR001245">
    <property type="entry name" value="Ser-Thr/Tyr_kinase_cat_dom"/>
</dbReference>
<dbReference type="Gene3D" id="1.10.510.10">
    <property type="entry name" value="Transferase(Phosphotransferase) domain 1"/>
    <property type="match status" value="1"/>
</dbReference>
<dbReference type="InterPro" id="IPR000719">
    <property type="entry name" value="Prot_kinase_dom"/>
</dbReference>
<keyword evidence="2" id="KW-0808">Transferase</keyword>
<dbReference type="CDD" id="cd21037">
    <property type="entry name" value="MLKL_NTD"/>
    <property type="match status" value="1"/>
</dbReference>
<dbReference type="Gene3D" id="1.20.930.20">
    <property type="entry name" value="Adaptor protein Cbl, N-terminal domain"/>
    <property type="match status" value="1"/>
</dbReference>
<dbReference type="InterPro" id="IPR011009">
    <property type="entry name" value="Kinase-like_dom_sf"/>
</dbReference>
<protein>
    <recommendedName>
        <fullName evidence="8">Protein kinase domain-containing protein</fullName>
    </recommendedName>
</protein>
<dbReference type="PROSITE" id="PS00107">
    <property type="entry name" value="PROTEIN_KINASE_ATP"/>
    <property type="match status" value="1"/>
</dbReference>
<evidence type="ECO:0000256" key="3">
    <source>
        <dbReference type="ARBA" id="ARBA00022741"/>
    </source>
</evidence>
<dbReference type="InterPro" id="IPR051681">
    <property type="entry name" value="Ser/Thr_Kinases-Pseudokinases"/>
</dbReference>
<dbReference type="PROSITE" id="PS00108">
    <property type="entry name" value="PROTEIN_KINASE_ST"/>
    <property type="match status" value="1"/>
</dbReference>
<dbReference type="AlphaFoldDB" id="A0A2H3K331"/>
<evidence type="ECO:0000259" key="8">
    <source>
        <dbReference type="PROSITE" id="PS50011"/>
    </source>
</evidence>
<evidence type="ECO:0000256" key="5">
    <source>
        <dbReference type="ARBA" id="ARBA00022840"/>
    </source>
</evidence>
<dbReference type="SMART" id="SM00220">
    <property type="entry name" value="S_TKc"/>
    <property type="match status" value="1"/>
</dbReference>
<dbReference type="Proteomes" id="UP000218811">
    <property type="component" value="Unassembled WGS sequence"/>
</dbReference>
<feature type="region of interest" description="Disordered" evidence="7">
    <location>
        <begin position="823"/>
        <end position="924"/>
    </location>
</feature>
<evidence type="ECO:0000256" key="1">
    <source>
        <dbReference type="ARBA" id="ARBA00022527"/>
    </source>
</evidence>
<dbReference type="InterPro" id="IPR017441">
    <property type="entry name" value="Protein_kinase_ATP_BS"/>
</dbReference>
<keyword evidence="3 6" id="KW-0547">Nucleotide-binding</keyword>
<name>A0A2H3K331_WOLCO</name>
<feature type="compositionally biased region" description="Low complexity" evidence="7">
    <location>
        <begin position="71"/>
        <end position="82"/>
    </location>
</feature>
<feature type="region of interest" description="Disordered" evidence="7">
    <location>
        <begin position="459"/>
        <end position="509"/>
    </location>
</feature>
<dbReference type="GO" id="GO:0004674">
    <property type="term" value="F:protein serine/threonine kinase activity"/>
    <property type="evidence" value="ECO:0007669"/>
    <property type="project" value="UniProtKB-KW"/>
</dbReference>
<feature type="compositionally biased region" description="Pro residues" evidence="7">
    <location>
        <begin position="831"/>
        <end position="840"/>
    </location>
</feature>
<dbReference type="OrthoDB" id="1668230at2759"/>
<dbReference type="PROSITE" id="PS50011">
    <property type="entry name" value="PROTEIN_KINASE_DOM"/>
    <property type="match status" value="1"/>
</dbReference>
<evidence type="ECO:0000256" key="6">
    <source>
        <dbReference type="PROSITE-ProRule" id="PRU10141"/>
    </source>
</evidence>
<feature type="binding site" evidence="6">
    <location>
        <position position="568"/>
    </location>
    <ligand>
        <name>ATP</name>
        <dbReference type="ChEBI" id="CHEBI:30616"/>
    </ligand>
</feature>
<organism evidence="9 10">
    <name type="scientific">Wolfiporia cocos (strain MD-104)</name>
    <name type="common">Brown rot fungus</name>
    <dbReference type="NCBI Taxonomy" id="742152"/>
    <lineage>
        <taxon>Eukaryota</taxon>
        <taxon>Fungi</taxon>
        <taxon>Dikarya</taxon>
        <taxon>Basidiomycota</taxon>
        <taxon>Agaricomycotina</taxon>
        <taxon>Agaricomycetes</taxon>
        <taxon>Polyporales</taxon>
        <taxon>Phaeolaceae</taxon>
        <taxon>Wolfiporia</taxon>
    </lineage>
</organism>
<dbReference type="InterPro" id="IPR059179">
    <property type="entry name" value="MLKL-like_MCAfunc"/>
</dbReference>
<reference evidence="9 10" key="1">
    <citation type="journal article" date="2012" name="Science">
        <title>The Paleozoic origin of enzymatic lignin decomposition reconstructed from 31 fungal genomes.</title>
        <authorList>
            <person name="Floudas D."/>
            <person name="Binder M."/>
            <person name="Riley R."/>
            <person name="Barry K."/>
            <person name="Blanchette R.A."/>
            <person name="Henrissat B."/>
            <person name="Martinez A.T."/>
            <person name="Otillar R."/>
            <person name="Spatafora J.W."/>
            <person name="Yadav J.S."/>
            <person name="Aerts A."/>
            <person name="Benoit I."/>
            <person name="Boyd A."/>
            <person name="Carlson A."/>
            <person name="Copeland A."/>
            <person name="Coutinho P.M."/>
            <person name="de Vries R.P."/>
            <person name="Ferreira P."/>
            <person name="Findley K."/>
            <person name="Foster B."/>
            <person name="Gaskell J."/>
            <person name="Glotzer D."/>
            <person name="Gorecki P."/>
            <person name="Heitman J."/>
            <person name="Hesse C."/>
            <person name="Hori C."/>
            <person name="Igarashi K."/>
            <person name="Jurgens J.A."/>
            <person name="Kallen N."/>
            <person name="Kersten P."/>
            <person name="Kohler A."/>
            <person name="Kuees U."/>
            <person name="Kumar T.K.A."/>
            <person name="Kuo A."/>
            <person name="LaButti K."/>
            <person name="Larrondo L.F."/>
            <person name="Lindquist E."/>
            <person name="Ling A."/>
            <person name="Lombard V."/>
            <person name="Lucas S."/>
            <person name="Lundell T."/>
            <person name="Martin R."/>
            <person name="McLaughlin D.J."/>
            <person name="Morgenstern I."/>
            <person name="Morin E."/>
            <person name="Murat C."/>
            <person name="Nagy L.G."/>
            <person name="Nolan M."/>
            <person name="Ohm R.A."/>
            <person name="Patyshakuliyeva A."/>
            <person name="Rokas A."/>
            <person name="Ruiz-Duenas F.J."/>
            <person name="Sabat G."/>
            <person name="Salamov A."/>
            <person name="Samejima M."/>
            <person name="Schmutz J."/>
            <person name="Slot J.C."/>
            <person name="St John F."/>
            <person name="Stenlid J."/>
            <person name="Sun H."/>
            <person name="Sun S."/>
            <person name="Syed K."/>
            <person name="Tsang A."/>
            <person name="Wiebenga A."/>
            <person name="Young D."/>
            <person name="Pisabarro A."/>
            <person name="Eastwood D.C."/>
            <person name="Martin F."/>
            <person name="Cullen D."/>
            <person name="Grigoriev I.V."/>
            <person name="Hibbett D.S."/>
        </authorList>
    </citation>
    <scope>NUCLEOTIDE SEQUENCE [LARGE SCALE GENOMIC DNA]</scope>
    <source>
        <strain evidence="9 10">MD-104</strain>
    </source>
</reference>
<feature type="region of interest" description="Disordered" evidence="7">
    <location>
        <begin position="326"/>
        <end position="357"/>
    </location>
</feature>
<gene>
    <name evidence="9" type="ORF">WOLCODRAFT_25573</name>
</gene>
<feature type="compositionally biased region" description="Gly residues" evidence="7">
    <location>
        <begin position="465"/>
        <end position="474"/>
    </location>
</feature>
<sequence>MAHPSLPSVLEPESAPAPEAAHAIIAAAAINRHRGLSNATIRPEQGATTAQCTRVASNPLPQAQAVVHRAPAAVRSRSSSDAGPARSVSPGGARREFFTWRGAGATPPHAAPAAWWGHREPWAPAERKQRAATIQNMEGWARARERVAEAAVNVLGIAGDVTHEALLVSAELLKFAPLPGLEVAARALLDIWDAMQQVDVNRVACLRLTERCATILYSVREEIAEAGNEVGEELLHPIARLVESFTEVHKFLHKQNHRPFIKRYLKRDEIQRHIQTCDQSLNDALGMFSLSIQIRILKQVLKAEEQRREDTTALLERLMSHPQALPRAALPAPGSPPSSSNALQLTTSSPSAESTPPVDLLHARADQIRAALARVTAAQNAADAARDTAELRAELRAALAANSDAELLRVLQVGRDEMPEAIKALQRALEAEVAREQAEDAAAEGDTVLVASVSAASGAAEGQGESQGAGAGEGAGKRLSRSATVGSVESRHTASSRNSAGRRAPRDTLDREFMESGIDALRRLSTAPVALPSWTITRFEVDREEKVGIGFFSDVYRGTWAGRTVAIKVLVEATPKQLFVHEATIWKELQHPNVLELLGASSASADPPYFFVSPYYRNGTLVSYLRGLPSLDAVDIPKRIHEIAKGMAYLHEKDVLHGDLKGANILVDDGGHCVITDFGQSEMKSEAYRISGEPLPHGTLRWQAPELMAGQINKTTPQIDVYAFAMCCIEVLMKGSVPWPLADDDSVRHFVLRENMRPPIPVLQYSWRGQLAEIINACWQRDLSLRPPFARIVQDIDKMRQRYLGDVKDSPMPRHRELLDESLERKSPDMHPIPLPPLPPDTTATYVEDSSFSSDESFRTARGELPLPPLDQLPSYQREDPFMQSPSPRSSSRTSSAFSDAADSRSDHGVMLDLPGYESPPPADERFAEIRNERRYRMLLQHEFHPSLTLPLWTPTQTALGAVGYLAKPAGEFVTLFNAFKPYESSDGRTGGMASIEGYGRVSSGSHRQDKRSVAQRGMDMIQSWLSSRSSPTAGAVSRRYSSPLRAGHKVAHLFTESTAYRYVEDLGTPKRWFKANVDAILKIYGEEHRIQREDIFLVIGTLEAQDYALHVSHTHPDGQLNFNVSSAPKAGQKWGHFTTTNDVSSSLVGGPVYLDEPIGSRICAERVSTVGRGGKWDAVLLARLRFKTDSAEPTSL</sequence>
<feature type="domain" description="Protein kinase" evidence="8">
    <location>
        <begin position="541"/>
        <end position="804"/>
    </location>
</feature>
<dbReference type="InterPro" id="IPR008271">
    <property type="entry name" value="Ser/Thr_kinase_AS"/>
</dbReference>
<dbReference type="GO" id="GO:0005524">
    <property type="term" value="F:ATP binding"/>
    <property type="evidence" value="ECO:0007669"/>
    <property type="project" value="UniProtKB-UniRule"/>
</dbReference>
<feature type="compositionally biased region" description="Polar residues" evidence="7">
    <location>
        <begin position="481"/>
        <end position="499"/>
    </location>
</feature>
<dbReference type="PANTHER" id="PTHR44329:SF288">
    <property type="entry name" value="MITOGEN-ACTIVATED PROTEIN KINASE KINASE KINASE 20"/>
    <property type="match status" value="1"/>
</dbReference>
<feature type="region of interest" description="Disordered" evidence="7">
    <location>
        <begin position="71"/>
        <end position="92"/>
    </location>
</feature>
<feature type="compositionally biased region" description="Low complexity" evidence="7">
    <location>
        <begin position="885"/>
        <end position="901"/>
    </location>
</feature>
<proteinExistence type="predicted"/>
<dbReference type="InterPro" id="IPR054000">
    <property type="entry name" value="MLKL_N"/>
</dbReference>
<keyword evidence="10" id="KW-1185">Reference proteome</keyword>
<dbReference type="Pfam" id="PF07714">
    <property type="entry name" value="PK_Tyr_Ser-Thr"/>
    <property type="match status" value="1"/>
</dbReference>
<dbReference type="GO" id="GO:0007166">
    <property type="term" value="P:cell surface receptor signaling pathway"/>
    <property type="evidence" value="ECO:0007669"/>
    <property type="project" value="InterPro"/>
</dbReference>
<evidence type="ECO:0000256" key="4">
    <source>
        <dbReference type="ARBA" id="ARBA00022777"/>
    </source>
</evidence>
<dbReference type="Pfam" id="PF22215">
    <property type="entry name" value="MLKL_N"/>
    <property type="match status" value="1"/>
</dbReference>
<evidence type="ECO:0000256" key="2">
    <source>
        <dbReference type="ARBA" id="ARBA00022679"/>
    </source>
</evidence>
<dbReference type="PANTHER" id="PTHR44329">
    <property type="entry name" value="SERINE/THREONINE-PROTEIN KINASE TNNI3K-RELATED"/>
    <property type="match status" value="1"/>
</dbReference>
<dbReference type="STRING" id="742152.A0A2H3K331"/>
<dbReference type="OMA" id="QIDVYAF"/>
<accession>A0A2H3K331</accession>
<keyword evidence="5 6" id="KW-0067">ATP-binding</keyword>
<keyword evidence="4" id="KW-0418">Kinase</keyword>
<dbReference type="InterPro" id="IPR036537">
    <property type="entry name" value="Adaptor_Cbl_N_dom_sf"/>
</dbReference>
<evidence type="ECO:0000313" key="10">
    <source>
        <dbReference type="Proteomes" id="UP000218811"/>
    </source>
</evidence>